<proteinExistence type="predicted"/>
<comment type="caution">
    <text evidence="2">The sequence shown here is derived from an EMBL/GenBank/DDBJ whole genome shotgun (WGS) entry which is preliminary data.</text>
</comment>
<feature type="compositionally biased region" description="Basic and acidic residues" evidence="1">
    <location>
        <begin position="47"/>
        <end position="56"/>
    </location>
</feature>
<gene>
    <name evidence="2" type="ORF">PCOR1329_LOCUS8070</name>
</gene>
<evidence type="ECO:0000313" key="2">
    <source>
        <dbReference type="EMBL" id="CAK0799708.1"/>
    </source>
</evidence>
<organism evidence="2 3">
    <name type="scientific">Prorocentrum cordatum</name>
    <dbReference type="NCBI Taxonomy" id="2364126"/>
    <lineage>
        <taxon>Eukaryota</taxon>
        <taxon>Sar</taxon>
        <taxon>Alveolata</taxon>
        <taxon>Dinophyceae</taxon>
        <taxon>Prorocentrales</taxon>
        <taxon>Prorocentraceae</taxon>
        <taxon>Prorocentrum</taxon>
    </lineage>
</organism>
<feature type="compositionally biased region" description="Polar residues" evidence="1">
    <location>
        <begin position="103"/>
        <end position="115"/>
    </location>
</feature>
<reference evidence="2" key="1">
    <citation type="submission" date="2023-10" db="EMBL/GenBank/DDBJ databases">
        <authorList>
            <person name="Chen Y."/>
            <person name="Shah S."/>
            <person name="Dougan E. K."/>
            <person name="Thang M."/>
            <person name="Chan C."/>
        </authorList>
    </citation>
    <scope>NUCLEOTIDE SEQUENCE [LARGE SCALE GENOMIC DNA]</scope>
</reference>
<dbReference type="EMBL" id="CAUYUJ010002213">
    <property type="protein sequence ID" value="CAK0799708.1"/>
    <property type="molecule type" value="Genomic_DNA"/>
</dbReference>
<evidence type="ECO:0000256" key="1">
    <source>
        <dbReference type="SAM" id="MobiDB-lite"/>
    </source>
</evidence>
<dbReference type="Proteomes" id="UP001189429">
    <property type="component" value="Unassembled WGS sequence"/>
</dbReference>
<evidence type="ECO:0000313" key="3">
    <source>
        <dbReference type="Proteomes" id="UP001189429"/>
    </source>
</evidence>
<protein>
    <submittedName>
        <fullName evidence="2">Uncharacterized protein</fullName>
    </submittedName>
</protein>
<keyword evidence="3" id="KW-1185">Reference proteome</keyword>
<sequence length="142" mass="15521">MFCVQFPSRLDAVAKLGTAPSKKQTTTRGRAARCDRFHGCQVLGRGAAEDPQKGKESAGLPVRGDSDRGAGTSRAPEKIMHRGQVAGVLPQLWHVPRLPKRPSVNSMPKTKNNMHVLQRQRAGHVRPGRAGARSSKENHMRT</sequence>
<accession>A0ABN9Q232</accession>
<feature type="region of interest" description="Disordered" evidence="1">
    <location>
        <begin position="44"/>
        <end position="142"/>
    </location>
</feature>
<name>A0ABN9Q232_9DINO</name>